<evidence type="ECO:0000313" key="2">
    <source>
        <dbReference type="Proteomes" id="UP000325517"/>
    </source>
</evidence>
<reference evidence="1 2" key="1">
    <citation type="submission" date="2018-07" db="EMBL/GenBank/DDBJ databases">
        <title>Complete genome sequence of Psychrobacillus sp. PB01, isolated from iceberg, and comparative genome analysis of Psychrobacillus strains.</title>
        <authorList>
            <person name="Lee P.C."/>
        </authorList>
    </citation>
    <scope>NUCLEOTIDE SEQUENCE [LARGE SCALE GENOMIC DNA]</scope>
    <source>
        <strain evidence="1 2">PB01</strain>
    </source>
</reference>
<dbReference type="RefSeq" id="WP_151699736.1">
    <property type="nucleotide sequence ID" value="NZ_CP031223.1"/>
</dbReference>
<dbReference type="EMBL" id="CP031223">
    <property type="protein sequence ID" value="QFF98800.1"/>
    <property type="molecule type" value="Genomic_DNA"/>
</dbReference>
<protein>
    <recommendedName>
        <fullName evidence="3">LXG domain-containing protein</fullName>
    </recommendedName>
</protein>
<name>A0A5J6SLD9_9BACI</name>
<dbReference type="AlphaFoldDB" id="A0A5J6SLD9"/>
<dbReference type="Proteomes" id="UP000325517">
    <property type="component" value="Chromosome"/>
</dbReference>
<dbReference type="OrthoDB" id="2064246at2"/>
<dbReference type="KEGG" id="psyo:PB01_08115"/>
<keyword evidence="2" id="KW-1185">Reference proteome</keyword>
<organism evidence="1 2">
    <name type="scientific">Psychrobacillus glaciei</name>
    <dbReference type="NCBI Taxonomy" id="2283160"/>
    <lineage>
        <taxon>Bacteria</taxon>
        <taxon>Bacillati</taxon>
        <taxon>Bacillota</taxon>
        <taxon>Bacilli</taxon>
        <taxon>Bacillales</taxon>
        <taxon>Bacillaceae</taxon>
        <taxon>Psychrobacillus</taxon>
    </lineage>
</organism>
<proteinExistence type="predicted"/>
<evidence type="ECO:0008006" key="3">
    <source>
        <dbReference type="Google" id="ProtNLM"/>
    </source>
</evidence>
<sequence length="100" mass="11702">MTTVKESYGLKDLARELDNDLSSIAVKVDTLKDLKTSITNLRIEMDGINERDARVYFMDFHRSIRLIDDLFQHTVNSLSDEFEEVEVTKDFLFNKIVKEQ</sequence>
<gene>
    <name evidence="1" type="ORF">PB01_08115</name>
</gene>
<evidence type="ECO:0000313" key="1">
    <source>
        <dbReference type="EMBL" id="QFF98800.1"/>
    </source>
</evidence>
<accession>A0A5J6SLD9</accession>